<dbReference type="Pfam" id="PF13966">
    <property type="entry name" value="zf-RVT"/>
    <property type="match status" value="1"/>
</dbReference>
<dbReference type="InterPro" id="IPR052929">
    <property type="entry name" value="RNase_H-like_EbsB-rel"/>
</dbReference>
<dbReference type="GO" id="GO:0003676">
    <property type="term" value="F:nucleic acid binding"/>
    <property type="evidence" value="ECO:0007669"/>
    <property type="project" value="InterPro"/>
</dbReference>
<gene>
    <name evidence="3" type="ORF">LUZ62_054531</name>
</gene>
<dbReference type="InterPro" id="IPR002156">
    <property type="entry name" value="RNaseH_domain"/>
</dbReference>
<dbReference type="GO" id="GO:0004523">
    <property type="term" value="F:RNA-DNA hybrid ribonuclease activity"/>
    <property type="evidence" value="ECO:0007669"/>
    <property type="project" value="InterPro"/>
</dbReference>
<dbReference type="Gene3D" id="3.30.420.10">
    <property type="entry name" value="Ribonuclease H-like superfamily/Ribonuclease H"/>
    <property type="match status" value="1"/>
</dbReference>
<organism evidence="3 4">
    <name type="scientific">Rhynchospora pubera</name>
    <dbReference type="NCBI Taxonomy" id="906938"/>
    <lineage>
        <taxon>Eukaryota</taxon>
        <taxon>Viridiplantae</taxon>
        <taxon>Streptophyta</taxon>
        <taxon>Embryophyta</taxon>
        <taxon>Tracheophyta</taxon>
        <taxon>Spermatophyta</taxon>
        <taxon>Magnoliopsida</taxon>
        <taxon>Liliopsida</taxon>
        <taxon>Poales</taxon>
        <taxon>Cyperaceae</taxon>
        <taxon>Cyperoideae</taxon>
        <taxon>Rhynchosporeae</taxon>
        <taxon>Rhynchospora</taxon>
    </lineage>
</organism>
<dbReference type="Pfam" id="PF13456">
    <property type="entry name" value="RVT_3"/>
    <property type="match status" value="1"/>
</dbReference>
<dbReference type="CDD" id="cd06222">
    <property type="entry name" value="RNase_H_like"/>
    <property type="match status" value="1"/>
</dbReference>
<dbReference type="InterPro" id="IPR026960">
    <property type="entry name" value="RVT-Znf"/>
</dbReference>
<dbReference type="Proteomes" id="UP001140206">
    <property type="component" value="Chromosome 3"/>
</dbReference>
<evidence type="ECO:0000313" key="3">
    <source>
        <dbReference type="EMBL" id="KAJ4770274.1"/>
    </source>
</evidence>
<proteinExistence type="predicted"/>
<dbReference type="AlphaFoldDB" id="A0AAV8DT50"/>
<evidence type="ECO:0000313" key="4">
    <source>
        <dbReference type="Proteomes" id="UP001140206"/>
    </source>
</evidence>
<evidence type="ECO:0000259" key="2">
    <source>
        <dbReference type="Pfam" id="PF13966"/>
    </source>
</evidence>
<dbReference type="EMBL" id="JAMFTS010000003">
    <property type="protein sequence ID" value="KAJ4770274.1"/>
    <property type="molecule type" value="Genomic_DNA"/>
</dbReference>
<keyword evidence="4" id="KW-1185">Reference proteome</keyword>
<accession>A0AAV8DT50</accession>
<feature type="domain" description="RNase H type-1" evidence="1">
    <location>
        <begin position="171"/>
        <end position="295"/>
    </location>
</feature>
<dbReference type="SUPFAM" id="SSF53098">
    <property type="entry name" value="Ribonuclease H-like"/>
    <property type="match status" value="1"/>
</dbReference>
<protein>
    <submittedName>
        <fullName evidence="3">Ribonuclease H-like superfamily protein</fullName>
    </submittedName>
</protein>
<name>A0AAV8DT50_9POAL</name>
<sequence length="310" mass="35152">MMRSLVKRIWHCKGLLPKVRIFLWKVVRAILPVDQIFVKRMRKQQQGCPICGYHSEDVVHALFKCQQARCIWLSSSMGIRTDSLPENIVQLMGELTTAADDHVFTKLANILWCYWKDRCTQVYEGKTVKWHQVLAQASGLEKLMSLAQLTMSTPTIQGDEDITNSEYVCYVDGSWVNQFDQGAGMSYVLLSKTNRLIQYRMTAIQAFSPLHAEVLAVKAAVNAIKLGNFMPCIIFTDCRILQAVITGLETVDSVEWQVYRDMLDVLSLISGCQNVSCKFIQREGNLLADGLAKHAREKGVNMLGYTYPIM</sequence>
<reference evidence="3" key="1">
    <citation type="submission" date="2022-08" db="EMBL/GenBank/DDBJ databases">
        <authorList>
            <person name="Marques A."/>
        </authorList>
    </citation>
    <scope>NUCLEOTIDE SEQUENCE</scope>
    <source>
        <strain evidence="3">RhyPub2mFocal</strain>
        <tissue evidence="3">Leaves</tissue>
    </source>
</reference>
<comment type="caution">
    <text evidence="3">The sequence shown here is derived from an EMBL/GenBank/DDBJ whole genome shotgun (WGS) entry which is preliminary data.</text>
</comment>
<dbReference type="InterPro" id="IPR012337">
    <property type="entry name" value="RNaseH-like_sf"/>
</dbReference>
<dbReference type="InterPro" id="IPR044730">
    <property type="entry name" value="RNase_H-like_dom_plant"/>
</dbReference>
<dbReference type="InterPro" id="IPR036397">
    <property type="entry name" value="RNaseH_sf"/>
</dbReference>
<dbReference type="PANTHER" id="PTHR47074">
    <property type="entry name" value="BNAC02G40300D PROTEIN"/>
    <property type="match status" value="1"/>
</dbReference>
<evidence type="ECO:0000259" key="1">
    <source>
        <dbReference type="Pfam" id="PF13456"/>
    </source>
</evidence>
<dbReference type="PANTHER" id="PTHR47074:SF11">
    <property type="entry name" value="REVERSE TRANSCRIPTASE-LIKE PROTEIN"/>
    <property type="match status" value="1"/>
</dbReference>
<feature type="domain" description="Reverse transcriptase zinc-binding" evidence="2">
    <location>
        <begin position="6"/>
        <end position="72"/>
    </location>
</feature>